<dbReference type="EMBL" id="BMEQ01000008">
    <property type="protein sequence ID" value="GGG56085.1"/>
    <property type="molecule type" value="Genomic_DNA"/>
</dbReference>
<dbReference type="Proteomes" id="UP000638848">
    <property type="component" value="Unassembled WGS sequence"/>
</dbReference>
<dbReference type="AlphaFoldDB" id="A0A917LTK9"/>
<evidence type="ECO:0000313" key="3">
    <source>
        <dbReference type="Proteomes" id="UP000638848"/>
    </source>
</evidence>
<dbReference type="InterPro" id="IPR000073">
    <property type="entry name" value="AB_hydrolase_1"/>
</dbReference>
<comment type="caution">
    <text evidence="2">The sequence shown here is derived from an EMBL/GenBank/DDBJ whole genome shotgun (WGS) entry which is preliminary data.</text>
</comment>
<dbReference type="InterPro" id="IPR029058">
    <property type="entry name" value="AB_hydrolase_fold"/>
</dbReference>
<feature type="domain" description="AB hydrolase-1" evidence="1">
    <location>
        <begin position="37"/>
        <end position="262"/>
    </location>
</feature>
<dbReference type="RefSeq" id="WP_188536530.1">
    <property type="nucleotide sequence ID" value="NZ_BMEQ01000008.1"/>
</dbReference>
<dbReference type="Gene3D" id="3.40.50.1820">
    <property type="entry name" value="alpha/beta hydrolase"/>
    <property type="match status" value="1"/>
</dbReference>
<protein>
    <submittedName>
        <fullName evidence="2">Alpha/beta hydrolase</fullName>
    </submittedName>
</protein>
<evidence type="ECO:0000313" key="2">
    <source>
        <dbReference type="EMBL" id="GGG56085.1"/>
    </source>
</evidence>
<dbReference type="InterPro" id="IPR050266">
    <property type="entry name" value="AB_hydrolase_sf"/>
</dbReference>
<reference evidence="2" key="1">
    <citation type="journal article" date="2014" name="Int. J. Syst. Evol. Microbiol.">
        <title>Complete genome sequence of Corynebacterium casei LMG S-19264T (=DSM 44701T), isolated from a smear-ripened cheese.</title>
        <authorList>
            <consortium name="US DOE Joint Genome Institute (JGI-PGF)"/>
            <person name="Walter F."/>
            <person name="Albersmeier A."/>
            <person name="Kalinowski J."/>
            <person name="Ruckert C."/>
        </authorList>
    </citation>
    <scope>NUCLEOTIDE SEQUENCE</scope>
    <source>
        <strain evidence="2">CGMCC 1.12187</strain>
    </source>
</reference>
<reference evidence="2" key="2">
    <citation type="submission" date="2020-09" db="EMBL/GenBank/DDBJ databases">
        <authorList>
            <person name="Sun Q."/>
            <person name="Zhou Y."/>
        </authorList>
    </citation>
    <scope>NUCLEOTIDE SEQUENCE</scope>
    <source>
        <strain evidence="2">CGMCC 1.12187</strain>
    </source>
</reference>
<dbReference type="Pfam" id="PF12697">
    <property type="entry name" value="Abhydrolase_6"/>
    <property type="match status" value="1"/>
</dbReference>
<dbReference type="GO" id="GO:0016020">
    <property type="term" value="C:membrane"/>
    <property type="evidence" value="ECO:0007669"/>
    <property type="project" value="TreeGrafter"/>
</dbReference>
<dbReference type="PANTHER" id="PTHR43798">
    <property type="entry name" value="MONOACYLGLYCEROL LIPASE"/>
    <property type="match status" value="1"/>
</dbReference>
<sequence>MSNRPVNELHQFTLPLTIGGTRLEIAGMHREGTGVPLVFLHGFGSTKEDYADVVQQAELADRPVLAWDAPGCGATTCSDLTAISVPFLVEVARAVLRAKGIERFHVVGHSMGGLTALVLADQDPSRVVGFVDIEGNVAPEDCFLSRQIISHQIISHHHPDPQGFIDEFRTRVWASPYWSSAQYAAGLPHKVRAGAVRPIFESMVELSDHGGLMDRFLGLPFPRMFMYGEQNDTLSYLGHLAENGVELAEIPHSAHFPMYSNAPAMWARITGFVLRTGRQEVPRRP</sequence>
<evidence type="ECO:0000259" key="1">
    <source>
        <dbReference type="Pfam" id="PF12697"/>
    </source>
</evidence>
<dbReference type="PANTHER" id="PTHR43798:SF5">
    <property type="entry name" value="MONOACYLGLYCEROL LIPASE ABHD6"/>
    <property type="match status" value="1"/>
</dbReference>
<accession>A0A917LTK9</accession>
<proteinExistence type="predicted"/>
<dbReference type="GO" id="GO:0047372">
    <property type="term" value="F:monoacylglycerol lipase activity"/>
    <property type="evidence" value="ECO:0007669"/>
    <property type="project" value="TreeGrafter"/>
</dbReference>
<dbReference type="GO" id="GO:0046464">
    <property type="term" value="P:acylglycerol catabolic process"/>
    <property type="evidence" value="ECO:0007669"/>
    <property type="project" value="TreeGrafter"/>
</dbReference>
<organism evidence="2 3">
    <name type="scientific">Kocuria dechangensis</name>
    <dbReference type="NCBI Taxonomy" id="1176249"/>
    <lineage>
        <taxon>Bacteria</taxon>
        <taxon>Bacillati</taxon>
        <taxon>Actinomycetota</taxon>
        <taxon>Actinomycetes</taxon>
        <taxon>Micrococcales</taxon>
        <taxon>Micrococcaceae</taxon>
        <taxon>Kocuria</taxon>
    </lineage>
</organism>
<name>A0A917LTK9_9MICC</name>
<gene>
    <name evidence="2" type="ORF">GCM10011374_18740</name>
</gene>
<keyword evidence="3" id="KW-1185">Reference proteome</keyword>
<keyword evidence="2" id="KW-0378">Hydrolase</keyword>
<dbReference type="SUPFAM" id="SSF53474">
    <property type="entry name" value="alpha/beta-Hydrolases"/>
    <property type="match status" value="1"/>
</dbReference>